<dbReference type="GO" id="GO:0005634">
    <property type="term" value="C:nucleus"/>
    <property type="evidence" value="ECO:0007669"/>
    <property type="project" value="UniProtKB-SubCell"/>
</dbReference>
<evidence type="ECO:0000256" key="11">
    <source>
        <dbReference type="ARBA" id="ARBA00023242"/>
    </source>
</evidence>
<protein>
    <recommendedName>
        <fullName evidence="12">RuvB-like helicase</fullName>
        <ecNumber evidence="12">3.6.4.12</ecNumber>
    </recommendedName>
</protein>
<keyword evidence="11 12" id="KW-0539">Nucleus</keyword>
<keyword evidence="5 12" id="KW-0378">Hydrolase</keyword>
<dbReference type="SMART" id="SM00382">
    <property type="entry name" value="AAA"/>
    <property type="match status" value="1"/>
</dbReference>
<comment type="subcellular location">
    <subcellularLocation>
        <location evidence="1">Nucleus</location>
    </subcellularLocation>
</comment>
<feature type="domain" description="AAA+ ATPase" evidence="14">
    <location>
        <begin position="67"/>
        <end position="373"/>
    </location>
</feature>
<dbReference type="GO" id="GO:0005524">
    <property type="term" value="F:ATP binding"/>
    <property type="evidence" value="ECO:0007669"/>
    <property type="project" value="UniProtKB-KW"/>
</dbReference>
<sequence length="496" mass="54384">MASPTPRFQEGVERTRMERIGAHSHIRGLGLDENLNAAPSAQGLVGQLEARKAAGVIVRIIEQGKIAGRAVLIAGQPGTGKTAIAMGMAQALGSETPFTKMAASEIFSLEMSKTEALTQALRKSIGVRIKEETELIEGEVVEIQIDMPLTRSSAAGMAKSGKLTLKTTEMETVYDLGTKMIDSLQKEKVTNGDVITIDKATGKISKLGRSFARSRDYDAMGSTTRFVQCPDGELQRRKEVVHVVSLHEIDVINSRQQGFLALFAGDTGEIKAEVREQIDVKVAEWREEGKAEIVPGVLFIDEVHMLDIECFSFINRALESELAPVLVVASNRGITRIRGTTYKSPHGLPLDLLDRLLIITTKPYNEKDIRQILQLRCEEEDVEITENGLNLLTRIGLETSLRYAMYLITSSALVCSKRKGTEVDVEDIKRTYTLFSDVKRSTQALSDFQDEYMFNDVSPKLVDAASKEATGDSDAVMDAASAPPAEVTTKTEAMQV</sequence>
<dbReference type="KEGG" id="ccp:CHC_T00008309001"/>
<gene>
    <name evidence="15" type="ORF">CHC_T00008309001</name>
</gene>
<evidence type="ECO:0000313" key="15">
    <source>
        <dbReference type="EMBL" id="CDF36986.1"/>
    </source>
</evidence>
<comment type="similarity">
    <text evidence="2 12">Belongs to the RuvB family.</text>
</comment>
<keyword evidence="7 12" id="KW-0067">ATP-binding</keyword>
<dbReference type="PANTHER" id="PTHR11093">
    <property type="entry name" value="RUVB-RELATED REPTIN AND PONTIN"/>
    <property type="match status" value="1"/>
</dbReference>
<dbReference type="EC" id="3.6.4.12" evidence="12"/>
<dbReference type="GO" id="GO:0006281">
    <property type="term" value="P:DNA repair"/>
    <property type="evidence" value="ECO:0007669"/>
    <property type="project" value="UniProtKB-KW"/>
</dbReference>
<dbReference type="GO" id="GO:0016887">
    <property type="term" value="F:ATP hydrolysis activity"/>
    <property type="evidence" value="ECO:0007669"/>
    <property type="project" value="RHEA"/>
</dbReference>
<dbReference type="InterPro" id="IPR041048">
    <property type="entry name" value="RuvB-like_C"/>
</dbReference>
<dbReference type="InterPro" id="IPR027417">
    <property type="entry name" value="P-loop_NTPase"/>
</dbReference>
<proteinExistence type="inferred from homology"/>
<organism evidence="15 16">
    <name type="scientific">Chondrus crispus</name>
    <name type="common">Carrageen Irish moss</name>
    <name type="synonym">Polymorpha crispa</name>
    <dbReference type="NCBI Taxonomy" id="2769"/>
    <lineage>
        <taxon>Eukaryota</taxon>
        <taxon>Rhodophyta</taxon>
        <taxon>Florideophyceae</taxon>
        <taxon>Rhodymeniophycidae</taxon>
        <taxon>Gigartinales</taxon>
        <taxon>Gigartinaceae</taxon>
        <taxon>Chondrus</taxon>
    </lineage>
</organism>
<evidence type="ECO:0000256" key="10">
    <source>
        <dbReference type="ARBA" id="ARBA00023204"/>
    </source>
</evidence>
<dbReference type="OrthoDB" id="10060499at2759"/>
<keyword evidence="16" id="KW-1185">Reference proteome</keyword>
<evidence type="ECO:0000256" key="7">
    <source>
        <dbReference type="ARBA" id="ARBA00022840"/>
    </source>
</evidence>
<keyword evidence="10" id="KW-0234">DNA repair</keyword>
<dbReference type="Proteomes" id="UP000012073">
    <property type="component" value="Unassembled WGS sequence"/>
</dbReference>
<evidence type="ECO:0000256" key="8">
    <source>
        <dbReference type="ARBA" id="ARBA00023015"/>
    </source>
</evidence>
<evidence type="ECO:0000256" key="1">
    <source>
        <dbReference type="ARBA" id="ARBA00004123"/>
    </source>
</evidence>
<dbReference type="Gene3D" id="2.40.50.360">
    <property type="entry name" value="RuvB-like helicase, domain II"/>
    <property type="match status" value="1"/>
</dbReference>
<dbReference type="Pfam" id="PF17856">
    <property type="entry name" value="TIP49_C"/>
    <property type="match status" value="1"/>
</dbReference>
<dbReference type="OMA" id="IINTEPY"/>
<dbReference type="GO" id="GO:0003678">
    <property type="term" value="F:DNA helicase activity"/>
    <property type="evidence" value="ECO:0007669"/>
    <property type="project" value="UniProtKB-EC"/>
</dbReference>
<dbReference type="AlphaFoldDB" id="R7QHR2"/>
<keyword evidence="8 12" id="KW-0805">Transcription regulation</keyword>
<keyword evidence="4" id="KW-0227">DNA damage</keyword>
<feature type="region of interest" description="Disordered" evidence="13">
    <location>
        <begin position="472"/>
        <end position="496"/>
    </location>
</feature>
<dbReference type="SUPFAM" id="SSF52540">
    <property type="entry name" value="P-loop containing nucleoside triphosphate hydrolases"/>
    <property type="match status" value="1"/>
</dbReference>
<evidence type="ECO:0000256" key="2">
    <source>
        <dbReference type="ARBA" id="ARBA00007519"/>
    </source>
</evidence>
<evidence type="ECO:0000256" key="4">
    <source>
        <dbReference type="ARBA" id="ARBA00022763"/>
    </source>
</evidence>
<dbReference type="GeneID" id="17324516"/>
<evidence type="ECO:0000256" key="9">
    <source>
        <dbReference type="ARBA" id="ARBA00023163"/>
    </source>
</evidence>
<reference evidence="16" key="1">
    <citation type="journal article" date="2013" name="Proc. Natl. Acad. Sci. U.S.A.">
        <title>Genome structure and metabolic features in the red seaweed Chondrus crispus shed light on evolution of the Archaeplastida.</title>
        <authorList>
            <person name="Collen J."/>
            <person name="Porcel B."/>
            <person name="Carre W."/>
            <person name="Ball S.G."/>
            <person name="Chaparro C."/>
            <person name="Tonon T."/>
            <person name="Barbeyron T."/>
            <person name="Michel G."/>
            <person name="Noel B."/>
            <person name="Valentin K."/>
            <person name="Elias M."/>
            <person name="Artiguenave F."/>
            <person name="Arun A."/>
            <person name="Aury J.M."/>
            <person name="Barbosa-Neto J.F."/>
            <person name="Bothwell J.H."/>
            <person name="Bouget F.Y."/>
            <person name="Brillet L."/>
            <person name="Cabello-Hurtado F."/>
            <person name="Capella-Gutierrez S."/>
            <person name="Charrier B."/>
            <person name="Cladiere L."/>
            <person name="Cock J.M."/>
            <person name="Coelho S.M."/>
            <person name="Colleoni C."/>
            <person name="Czjzek M."/>
            <person name="Da Silva C."/>
            <person name="Delage L."/>
            <person name="Denoeud F."/>
            <person name="Deschamps P."/>
            <person name="Dittami S.M."/>
            <person name="Gabaldon T."/>
            <person name="Gachon C.M."/>
            <person name="Groisillier A."/>
            <person name="Herve C."/>
            <person name="Jabbari K."/>
            <person name="Katinka M."/>
            <person name="Kloareg B."/>
            <person name="Kowalczyk N."/>
            <person name="Labadie K."/>
            <person name="Leblanc C."/>
            <person name="Lopez P.J."/>
            <person name="McLachlan D.H."/>
            <person name="Meslet-Cladiere L."/>
            <person name="Moustafa A."/>
            <person name="Nehr Z."/>
            <person name="Nyvall Collen P."/>
            <person name="Panaud O."/>
            <person name="Partensky F."/>
            <person name="Poulain J."/>
            <person name="Rensing S.A."/>
            <person name="Rousvoal S."/>
            <person name="Samson G."/>
            <person name="Symeonidi A."/>
            <person name="Weissenbach J."/>
            <person name="Zambounis A."/>
            <person name="Wincker P."/>
            <person name="Boyen C."/>
        </authorList>
    </citation>
    <scope>NUCLEOTIDE SEQUENCE [LARGE SCALE GENOMIC DNA]</scope>
    <source>
        <strain evidence="16">cv. Stackhouse</strain>
    </source>
</reference>
<dbReference type="FunFam" id="2.40.50.360:FF:000002">
    <property type="entry name" value="RuvB-like helicase"/>
    <property type="match status" value="1"/>
</dbReference>
<dbReference type="Gramene" id="CDF36986">
    <property type="protein sequence ID" value="CDF36986"/>
    <property type="gene ID" value="CHC_T00008309001"/>
</dbReference>
<dbReference type="RefSeq" id="XP_005716805.1">
    <property type="nucleotide sequence ID" value="XM_005716748.1"/>
</dbReference>
<evidence type="ECO:0000256" key="3">
    <source>
        <dbReference type="ARBA" id="ARBA00022741"/>
    </source>
</evidence>
<dbReference type="FunFam" id="3.40.50.300:FF:002221">
    <property type="entry name" value="RuvB-like 2"/>
    <property type="match status" value="2"/>
</dbReference>
<keyword evidence="9 12" id="KW-0804">Transcription</keyword>
<evidence type="ECO:0000256" key="5">
    <source>
        <dbReference type="ARBA" id="ARBA00022801"/>
    </source>
</evidence>
<dbReference type="PhylomeDB" id="R7QHR2"/>
<dbReference type="InterPro" id="IPR042487">
    <property type="entry name" value="RuvBL1/2_DNA/RNA_bd_dom"/>
</dbReference>
<evidence type="ECO:0000256" key="12">
    <source>
        <dbReference type="RuleBase" id="RU363048"/>
    </source>
</evidence>
<comment type="catalytic activity">
    <reaction evidence="12">
        <text>ATP + H2O = ADP + phosphate + H(+)</text>
        <dbReference type="Rhea" id="RHEA:13065"/>
        <dbReference type="ChEBI" id="CHEBI:15377"/>
        <dbReference type="ChEBI" id="CHEBI:15378"/>
        <dbReference type="ChEBI" id="CHEBI:30616"/>
        <dbReference type="ChEBI" id="CHEBI:43474"/>
        <dbReference type="ChEBI" id="CHEBI:456216"/>
        <dbReference type="EC" id="3.6.4.12"/>
    </reaction>
</comment>
<dbReference type="InterPro" id="IPR003593">
    <property type="entry name" value="AAA+_ATPase"/>
</dbReference>
<evidence type="ECO:0000256" key="6">
    <source>
        <dbReference type="ARBA" id="ARBA00022806"/>
    </source>
</evidence>
<name>R7QHR2_CHOCR</name>
<dbReference type="STRING" id="2769.R7QHR2"/>
<accession>R7QHR2</accession>
<dbReference type="EMBL" id="HG001808">
    <property type="protein sequence ID" value="CDF36986.1"/>
    <property type="molecule type" value="Genomic_DNA"/>
</dbReference>
<dbReference type="InterPro" id="IPR027238">
    <property type="entry name" value="RuvB-like"/>
</dbReference>
<dbReference type="Pfam" id="PF06068">
    <property type="entry name" value="TIP49"/>
    <property type="match status" value="1"/>
</dbReference>
<keyword evidence="3 12" id="KW-0547">Nucleotide-binding</keyword>
<dbReference type="Gene3D" id="1.10.8.60">
    <property type="match status" value="1"/>
</dbReference>
<dbReference type="FunFam" id="1.10.8.60:FF:000010">
    <property type="entry name" value="RuvB-like helicase"/>
    <property type="match status" value="1"/>
</dbReference>
<keyword evidence="6 12" id="KW-0347">Helicase</keyword>
<evidence type="ECO:0000259" key="14">
    <source>
        <dbReference type="SMART" id="SM00382"/>
    </source>
</evidence>
<dbReference type="InterPro" id="IPR010339">
    <property type="entry name" value="TIP49_P-loop"/>
</dbReference>
<dbReference type="Gene3D" id="3.40.50.300">
    <property type="entry name" value="P-loop containing nucleotide triphosphate hydrolases"/>
    <property type="match status" value="1"/>
</dbReference>
<evidence type="ECO:0000313" key="16">
    <source>
        <dbReference type="Proteomes" id="UP000012073"/>
    </source>
</evidence>
<evidence type="ECO:0000256" key="13">
    <source>
        <dbReference type="SAM" id="MobiDB-lite"/>
    </source>
</evidence>